<reference evidence="5 6" key="1">
    <citation type="submission" date="2018-06" db="EMBL/GenBank/DDBJ databases">
        <title>Genomic Encyclopedia of Type Strains, Phase IV (KMG-IV): sequencing the most valuable type-strain genomes for metagenomic binning, comparative biology and taxonomic classification.</title>
        <authorList>
            <person name="Goeker M."/>
        </authorList>
    </citation>
    <scope>NUCLEOTIDE SEQUENCE [LARGE SCALE GENOMIC DNA]</scope>
    <source>
        <strain evidence="5 6">DSM 15140</strain>
    </source>
</reference>
<dbReference type="Pfam" id="PF00933">
    <property type="entry name" value="Glyco_hydro_3"/>
    <property type="match status" value="1"/>
</dbReference>
<dbReference type="AlphaFoldDB" id="A0A366DYR7"/>
<dbReference type="InterPro" id="IPR050288">
    <property type="entry name" value="Cellulose_deg_GH3"/>
</dbReference>
<dbReference type="InterPro" id="IPR017853">
    <property type="entry name" value="GH"/>
</dbReference>
<gene>
    <name evidence="5" type="ORF">DES48_10987</name>
</gene>
<dbReference type="GO" id="GO:0005975">
    <property type="term" value="P:carbohydrate metabolic process"/>
    <property type="evidence" value="ECO:0007669"/>
    <property type="project" value="InterPro"/>
</dbReference>
<organism evidence="5 6">
    <name type="scientific">Paraliobacillus ryukyuensis</name>
    <dbReference type="NCBI Taxonomy" id="200904"/>
    <lineage>
        <taxon>Bacteria</taxon>
        <taxon>Bacillati</taxon>
        <taxon>Bacillota</taxon>
        <taxon>Bacilli</taxon>
        <taxon>Bacillales</taxon>
        <taxon>Bacillaceae</taxon>
        <taxon>Paraliobacillus</taxon>
    </lineage>
</organism>
<name>A0A366DYR7_9BACI</name>
<proteinExistence type="inferred from homology"/>
<keyword evidence="3" id="KW-1133">Transmembrane helix</keyword>
<keyword evidence="3" id="KW-0472">Membrane</keyword>
<keyword evidence="6" id="KW-1185">Reference proteome</keyword>
<feature type="transmembrane region" description="Helical" evidence="3">
    <location>
        <begin position="71"/>
        <end position="95"/>
    </location>
</feature>
<dbReference type="SUPFAM" id="SSF52279">
    <property type="entry name" value="Beta-D-glucan exohydrolase, C-terminal domain"/>
    <property type="match status" value="1"/>
</dbReference>
<evidence type="ECO:0000313" key="5">
    <source>
        <dbReference type="EMBL" id="RBO95250.1"/>
    </source>
</evidence>
<accession>A0A366DYR7</accession>
<dbReference type="Pfam" id="PF14310">
    <property type="entry name" value="Fn3-like"/>
    <property type="match status" value="1"/>
</dbReference>
<dbReference type="SUPFAM" id="SSF51445">
    <property type="entry name" value="(Trans)glycosidases"/>
    <property type="match status" value="1"/>
</dbReference>
<dbReference type="Proteomes" id="UP000252254">
    <property type="component" value="Unassembled WGS sequence"/>
</dbReference>
<dbReference type="PRINTS" id="PR00133">
    <property type="entry name" value="GLHYDRLASE3"/>
</dbReference>
<dbReference type="STRING" id="200904.GCA_900168775_03477"/>
<dbReference type="PANTHER" id="PTHR42715:SF10">
    <property type="entry name" value="BETA-GLUCOSIDASE"/>
    <property type="match status" value="1"/>
</dbReference>
<evidence type="ECO:0000256" key="1">
    <source>
        <dbReference type="ARBA" id="ARBA00005336"/>
    </source>
</evidence>
<keyword evidence="3" id="KW-0812">Transmembrane</keyword>
<dbReference type="InterPro" id="IPR002772">
    <property type="entry name" value="Glyco_hydro_3_C"/>
</dbReference>
<evidence type="ECO:0000256" key="2">
    <source>
        <dbReference type="ARBA" id="ARBA00022801"/>
    </source>
</evidence>
<evidence type="ECO:0000256" key="3">
    <source>
        <dbReference type="SAM" id="Phobius"/>
    </source>
</evidence>
<keyword evidence="2" id="KW-0378">Hydrolase</keyword>
<feature type="transmembrane region" description="Helical" evidence="3">
    <location>
        <begin position="9"/>
        <end position="31"/>
    </location>
</feature>
<dbReference type="InterPro" id="IPR036881">
    <property type="entry name" value="Glyco_hydro_3_C_sf"/>
</dbReference>
<dbReference type="InterPro" id="IPR036962">
    <property type="entry name" value="Glyco_hydro_3_N_sf"/>
</dbReference>
<dbReference type="EMBL" id="QNRI01000009">
    <property type="protein sequence ID" value="RBO95250.1"/>
    <property type="molecule type" value="Genomic_DNA"/>
</dbReference>
<dbReference type="SMART" id="SM01217">
    <property type="entry name" value="Fn3_like"/>
    <property type="match status" value="1"/>
</dbReference>
<sequence>MSKTNGKKVFAIALSIMLALIIATIIAPFFVSLSELVTSFIVGTSILAIVIFIFAFIWTKRNKTEKKNKRRVLVSLLSIASIAVIVLNGAVLNYVGVIDQYLSAAEVDEEAVAAAEADSKAMTEKVSDEGMVLLENKNNALPLDTANESEKNVNVFGQASVKLVYGGSGSGAGDESNNINLQQGLENAGFTVNADLTDFYQEHKPEQEEQNNFNLDGGDYTLSEPAPSDFSDELLTSAEEFSDVALVTLARSGGEGGDLPMETSEYGGSEDRHYLEISEAEQEMIDMVTSMDFEKVIVVINSSNAMELGFLENEGIDGAIWVGGPGSTGMNSFGKILAGTVNPSGRLADTYAYDVTSSPAFYNQGDFKYTNTEHTSTQKMGGGESQKFRTFLNYEEGIYVGYRYYETRYVDNETREVDEAAYSEAVQYPFGYGQSYTDFTQEITDYTTTDDTITMTVDVTNTGDVAGKEVVQLYYTAPYYEGEIEKSHVVLGAFDKTETLEPGATETITLELAVEDMASYDYANEGAYVLDEGTYNIKLMNNAHEVIDSRDYEVSDRTVYNEGNKRDSDQVAATNQFEDAQGDLTFVSRADWEGTLPTERTENKEASQELVEALQKQPVENNPDDEDVTFADHGLDLEDMAGLPYDDPQWDQLLEQLSVADMSKLIGHGGYSTAEIESINKPQTIDYDGPAGINSLLTGLNGVQFMSEVVLASTWNTDLAQEMGETLANEAEVHNISGLYAPSMNIHRTPFSGRNFEYYSEDGFLSGKIGAAEVAGINSKGVYTYIKHYALNDQETNRDGVATWSNEQAIREIYLEPFELSVKEGGSTAVMSAFNRIGTVWAGEHEGLLRDVLRNEWGFRGMVITDMDVFPHMHPDHAIRNGGDLMLSPVGDEPTEETTETNTGHQAMRQASHNILYTVANSNVFDVKTDVYPLWAMFLGIGNVLALGLIALGFYKIAYRKPKQYATDNPENI</sequence>
<dbReference type="RefSeq" id="WP_245911439.1">
    <property type="nucleotide sequence ID" value="NZ_BAABQN010000006.1"/>
</dbReference>
<comment type="similarity">
    <text evidence="1">Belongs to the glycosyl hydrolase 3 family.</text>
</comment>
<comment type="caution">
    <text evidence="5">The sequence shown here is derived from an EMBL/GenBank/DDBJ whole genome shotgun (WGS) entry which is preliminary data.</text>
</comment>
<dbReference type="PANTHER" id="PTHR42715">
    <property type="entry name" value="BETA-GLUCOSIDASE"/>
    <property type="match status" value="1"/>
</dbReference>
<dbReference type="Pfam" id="PF01915">
    <property type="entry name" value="Glyco_hydro_3_C"/>
    <property type="match status" value="1"/>
</dbReference>
<evidence type="ECO:0000313" key="6">
    <source>
        <dbReference type="Proteomes" id="UP000252254"/>
    </source>
</evidence>
<protein>
    <submittedName>
        <fullName evidence="5">Beta-glucosidase</fullName>
    </submittedName>
</protein>
<dbReference type="InterPro" id="IPR013783">
    <property type="entry name" value="Ig-like_fold"/>
</dbReference>
<dbReference type="GO" id="GO:0004553">
    <property type="term" value="F:hydrolase activity, hydrolyzing O-glycosyl compounds"/>
    <property type="evidence" value="ECO:0007669"/>
    <property type="project" value="InterPro"/>
</dbReference>
<dbReference type="Gene3D" id="3.20.20.300">
    <property type="entry name" value="Glycoside hydrolase, family 3, N-terminal domain"/>
    <property type="match status" value="1"/>
</dbReference>
<dbReference type="Gene3D" id="2.60.40.10">
    <property type="entry name" value="Immunoglobulins"/>
    <property type="match status" value="1"/>
</dbReference>
<feature type="transmembrane region" description="Helical" evidence="3">
    <location>
        <begin position="932"/>
        <end position="955"/>
    </location>
</feature>
<feature type="transmembrane region" description="Helical" evidence="3">
    <location>
        <begin position="37"/>
        <end position="59"/>
    </location>
</feature>
<dbReference type="InterPro" id="IPR026891">
    <property type="entry name" value="Fn3-like"/>
</dbReference>
<evidence type="ECO:0000259" key="4">
    <source>
        <dbReference type="SMART" id="SM01217"/>
    </source>
</evidence>
<dbReference type="Gene3D" id="3.40.50.1700">
    <property type="entry name" value="Glycoside hydrolase family 3 C-terminal domain"/>
    <property type="match status" value="1"/>
</dbReference>
<dbReference type="InterPro" id="IPR001764">
    <property type="entry name" value="Glyco_hydro_3_N"/>
</dbReference>
<feature type="domain" description="Fibronectin type III-like" evidence="4">
    <location>
        <begin position="469"/>
        <end position="543"/>
    </location>
</feature>